<evidence type="ECO:0000256" key="1">
    <source>
        <dbReference type="SAM" id="Phobius"/>
    </source>
</evidence>
<organism evidence="2 3">
    <name type="scientific">Kyrpidia spormannii</name>
    <dbReference type="NCBI Taxonomy" id="2055160"/>
    <lineage>
        <taxon>Bacteria</taxon>
        <taxon>Bacillati</taxon>
        <taxon>Bacillota</taxon>
        <taxon>Bacilli</taxon>
        <taxon>Bacillales</taxon>
        <taxon>Alicyclobacillaceae</taxon>
        <taxon>Kyrpidia</taxon>
    </lineage>
</organism>
<sequence>MILSRGCGGWILPATLALALVMQMAVWTLFDKVHGHFERIVRQVRADQADRLAEVGWEWALEQLRQHPDWRGTQQLPLDLGRVEVAVAEEPGPLIVVVSRGRIGDVVQRSLRVEVDPGSFAIRSWQEGTDFGSGP</sequence>
<keyword evidence="1" id="KW-0472">Membrane</keyword>
<evidence type="ECO:0000313" key="2">
    <source>
        <dbReference type="EMBL" id="ATY84379.1"/>
    </source>
</evidence>
<dbReference type="EMBL" id="CP024955">
    <property type="protein sequence ID" value="ATY84379.1"/>
    <property type="molecule type" value="Genomic_DNA"/>
</dbReference>
<evidence type="ECO:0000313" key="3">
    <source>
        <dbReference type="Proteomes" id="UP000231932"/>
    </source>
</evidence>
<gene>
    <name evidence="2" type="ORF">CVV65_04945</name>
</gene>
<proteinExistence type="predicted"/>
<dbReference type="OrthoDB" id="1798820at2"/>
<keyword evidence="3" id="KW-1185">Reference proteome</keyword>
<accession>A0A2K8N4U0</accession>
<dbReference type="AlphaFoldDB" id="A0A2K8N4U0"/>
<name>A0A2K8N4U0_9BACL</name>
<feature type="transmembrane region" description="Helical" evidence="1">
    <location>
        <begin position="7"/>
        <end position="30"/>
    </location>
</feature>
<reference evidence="3" key="1">
    <citation type="submission" date="2017-11" db="EMBL/GenBank/DDBJ databases">
        <title>Complete Genome Sequence of Kyrpidia sp. Strain EA-1, a thermophilic, hydrogen-oxidizing Bacterium, isolated from the Azores.</title>
        <authorList>
            <person name="Reiner J.E."/>
            <person name="Lapp C.J."/>
            <person name="Bunk B."/>
            <person name="Gescher J."/>
        </authorList>
    </citation>
    <scope>NUCLEOTIDE SEQUENCE [LARGE SCALE GENOMIC DNA]</scope>
    <source>
        <strain evidence="3">EA-1</strain>
    </source>
</reference>
<protein>
    <submittedName>
        <fullName evidence="2">Uncharacterized protein</fullName>
    </submittedName>
</protein>
<keyword evidence="1" id="KW-1133">Transmembrane helix</keyword>
<dbReference type="Proteomes" id="UP000231932">
    <property type="component" value="Chromosome"/>
</dbReference>
<dbReference type="RefSeq" id="WP_100667203.1">
    <property type="nucleotide sequence ID" value="NZ_CP024955.1"/>
</dbReference>
<keyword evidence="1" id="KW-0812">Transmembrane</keyword>
<dbReference type="KEGG" id="kyr:CVV65_04945"/>